<feature type="transmembrane region" description="Helical" evidence="1">
    <location>
        <begin position="22"/>
        <end position="46"/>
    </location>
</feature>
<name>A0ABN2YI69_9ACTN</name>
<dbReference type="EMBL" id="BAAAPF010000097">
    <property type="protein sequence ID" value="GAA2126501.1"/>
    <property type="molecule type" value="Genomic_DNA"/>
</dbReference>
<protein>
    <recommendedName>
        <fullName evidence="4">Integral membrane protein</fullName>
    </recommendedName>
</protein>
<gene>
    <name evidence="2" type="ORF">GCM10009802_32420</name>
</gene>
<evidence type="ECO:0008006" key="4">
    <source>
        <dbReference type="Google" id="ProtNLM"/>
    </source>
</evidence>
<evidence type="ECO:0000313" key="2">
    <source>
        <dbReference type="EMBL" id="GAA2126501.1"/>
    </source>
</evidence>
<evidence type="ECO:0000313" key="3">
    <source>
        <dbReference type="Proteomes" id="UP001500443"/>
    </source>
</evidence>
<accession>A0ABN2YI69</accession>
<comment type="caution">
    <text evidence="2">The sequence shown here is derived from an EMBL/GenBank/DDBJ whole genome shotgun (WGS) entry which is preliminary data.</text>
</comment>
<organism evidence="2 3">
    <name type="scientific">Streptomyces synnematoformans</name>
    <dbReference type="NCBI Taxonomy" id="415721"/>
    <lineage>
        <taxon>Bacteria</taxon>
        <taxon>Bacillati</taxon>
        <taxon>Actinomycetota</taxon>
        <taxon>Actinomycetes</taxon>
        <taxon>Kitasatosporales</taxon>
        <taxon>Streptomycetaceae</taxon>
        <taxon>Streptomyces</taxon>
    </lineage>
</organism>
<keyword evidence="1" id="KW-1133">Transmembrane helix</keyword>
<keyword evidence="1" id="KW-0472">Membrane</keyword>
<proteinExistence type="predicted"/>
<sequence length="247" mass="25902">MADPEPTGGRGRAGGRGRMARGAAFAGLLAMPLVGVAHACAVVWLYNNLGNMTFLVLLLPLILTAVILAWAVVLLWLAMDTGGDTPAVAVVTGLGGLMCAYLFTYHGAEDWMLRWQGTETSCAVLGVEERRELDPLAAIETDTDSGWVTRYDYELNCDDDDAPGRMTADTGNLPTAGHGLSPAWTTAVVYDPSPAWGAWGAAPAAELEPGNDMMGLSAGFVISGTGLWTLSLLGSAAACVRGTRRSR</sequence>
<keyword evidence="3" id="KW-1185">Reference proteome</keyword>
<feature type="transmembrane region" description="Helical" evidence="1">
    <location>
        <begin position="85"/>
        <end position="105"/>
    </location>
</feature>
<evidence type="ECO:0000256" key="1">
    <source>
        <dbReference type="SAM" id="Phobius"/>
    </source>
</evidence>
<dbReference type="RefSeq" id="WP_344290711.1">
    <property type="nucleotide sequence ID" value="NZ_BAAAPF010000097.1"/>
</dbReference>
<reference evidence="2 3" key="1">
    <citation type="journal article" date="2019" name="Int. J. Syst. Evol. Microbiol.">
        <title>The Global Catalogue of Microorganisms (GCM) 10K type strain sequencing project: providing services to taxonomists for standard genome sequencing and annotation.</title>
        <authorList>
            <consortium name="The Broad Institute Genomics Platform"/>
            <consortium name="The Broad Institute Genome Sequencing Center for Infectious Disease"/>
            <person name="Wu L."/>
            <person name="Ma J."/>
        </authorList>
    </citation>
    <scope>NUCLEOTIDE SEQUENCE [LARGE SCALE GENOMIC DNA]</scope>
    <source>
        <strain evidence="2 3">JCM 15481</strain>
    </source>
</reference>
<feature type="transmembrane region" description="Helical" evidence="1">
    <location>
        <begin position="52"/>
        <end position="78"/>
    </location>
</feature>
<feature type="transmembrane region" description="Helical" evidence="1">
    <location>
        <begin position="216"/>
        <end position="240"/>
    </location>
</feature>
<keyword evidence="1" id="KW-0812">Transmembrane</keyword>
<dbReference type="Proteomes" id="UP001500443">
    <property type="component" value="Unassembled WGS sequence"/>
</dbReference>